<dbReference type="OMA" id="YEIANYM"/>
<dbReference type="KEGG" id="ani:ANIA_10914"/>
<evidence type="ECO:0000313" key="3">
    <source>
        <dbReference type="Proteomes" id="UP000000560"/>
    </source>
</evidence>
<dbReference type="GeneID" id="74896674"/>
<evidence type="ECO:0000256" key="1">
    <source>
        <dbReference type="SAM" id="Phobius"/>
    </source>
</evidence>
<proteinExistence type="predicted"/>
<gene>
    <name evidence="2" type="ORF">ANIA_10914</name>
</gene>
<dbReference type="EMBL" id="BN001304">
    <property type="protein sequence ID" value="CBF78838.1"/>
    <property type="molecule type" value="Genomic_DNA"/>
</dbReference>
<feature type="transmembrane region" description="Helical" evidence="1">
    <location>
        <begin position="347"/>
        <end position="367"/>
    </location>
</feature>
<reference evidence="3" key="1">
    <citation type="journal article" date="2005" name="Nature">
        <title>Sequencing of Aspergillus nidulans and comparative analysis with A. fumigatus and A. oryzae.</title>
        <authorList>
            <person name="Galagan J.E."/>
            <person name="Calvo S.E."/>
            <person name="Cuomo C."/>
            <person name="Ma L.J."/>
            <person name="Wortman J.R."/>
            <person name="Batzoglou S."/>
            <person name="Lee S.I."/>
            <person name="Basturkmen M."/>
            <person name="Spevak C.C."/>
            <person name="Clutterbuck J."/>
            <person name="Kapitonov V."/>
            <person name="Jurka J."/>
            <person name="Scazzocchio C."/>
            <person name="Farman M."/>
            <person name="Butler J."/>
            <person name="Purcell S."/>
            <person name="Harris S."/>
            <person name="Braus G.H."/>
            <person name="Draht O."/>
            <person name="Busch S."/>
            <person name="D'Enfert C."/>
            <person name="Bouchier C."/>
            <person name="Goldman G.H."/>
            <person name="Bell-Pedersen D."/>
            <person name="Griffiths-Jones S."/>
            <person name="Doonan J.H."/>
            <person name="Yu J."/>
            <person name="Vienken K."/>
            <person name="Pain A."/>
            <person name="Freitag M."/>
            <person name="Selker E.U."/>
            <person name="Archer D.B."/>
            <person name="Penalva M.A."/>
            <person name="Oakley B.R."/>
            <person name="Momany M."/>
            <person name="Tanaka T."/>
            <person name="Kumagai T."/>
            <person name="Asai K."/>
            <person name="Machida M."/>
            <person name="Nierman W.C."/>
            <person name="Denning D.W."/>
            <person name="Caddick M."/>
            <person name="Hynes M."/>
            <person name="Paoletti M."/>
            <person name="Fischer R."/>
            <person name="Miller B."/>
            <person name="Dyer P."/>
            <person name="Sachs M.S."/>
            <person name="Osmani S.A."/>
            <person name="Birren B.W."/>
        </authorList>
    </citation>
    <scope>NUCLEOTIDE SEQUENCE [LARGE SCALE GENOMIC DNA]</scope>
    <source>
        <strain evidence="3">FGSC A4 / ATCC 38163 / CBS 112.46 / NRRL 194 / M139</strain>
    </source>
</reference>
<feature type="transmembrane region" description="Helical" evidence="1">
    <location>
        <begin position="394"/>
        <end position="415"/>
    </location>
</feature>
<keyword evidence="1" id="KW-1133">Transmembrane helix</keyword>
<dbReference type="OrthoDB" id="5396681at2759"/>
<dbReference type="HOGENOM" id="CLU_031640_1_0_1"/>
<accession>C8VD00</accession>
<dbReference type="AlphaFoldDB" id="C8VD00"/>
<sequence length="467" mass="52447">MFQINRELAALGIEWNPRRIYYLETWRYPEVESPTRWNIRDGLLEDFQVEEWLNQRGEFSPPVPPAEVGNGSHGGIRLLACNYHLFPKISVGMSPETFGLAPQKYEIGNYMLSLTYDMSSHWTTALLAGESIVDTASTIFNRSSLPLAPLSPCDVVREYLMSSPTLWDHPLMLPCIVLSHHLRRLQHHCNRDLTPIVMGIEAQLGVTRVGRRNFDARPRSINAIKDGPVARVQSEHLTVTINTQLTRVGFTARNPKWNYEASALLEKIVTELAAYTPALRPEANEEILGVLDHNITLAKSLEDNVLGLQKRLELQLNVLYSFVAQTDNRLSARLAATAGRDSTSMKILAFITTIFLPGSYVASLFSMNMFNWEDGASGSEGPGSGGSTISPQFWIYWTVAAPLTALTLAGWALWWSFEKHRYDEHLEGNRQDTRVKIPPWWRRILETRHTLNPGLAGPLGVAGGTRS</sequence>
<keyword evidence="1" id="KW-0812">Transmembrane</keyword>
<evidence type="ECO:0008006" key="4">
    <source>
        <dbReference type="Google" id="ProtNLM"/>
    </source>
</evidence>
<keyword evidence="3" id="KW-1185">Reference proteome</keyword>
<dbReference type="RefSeq" id="XP_050467877.1">
    <property type="nucleotide sequence ID" value="XM_050611905.1"/>
</dbReference>
<evidence type="ECO:0000313" key="2">
    <source>
        <dbReference type="EMBL" id="CBF78838.1"/>
    </source>
</evidence>
<dbReference type="Proteomes" id="UP000000560">
    <property type="component" value="Chromosome IV"/>
</dbReference>
<dbReference type="VEuPathDB" id="FungiDB:AN10914"/>
<keyword evidence="1" id="KW-0472">Membrane</keyword>
<dbReference type="InParanoid" id="C8VD00"/>
<reference evidence="3" key="2">
    <citation type="journal article" date="2009" name="Fungal Genet. Biol.">
        <title>The 2008 update of the Aspergillus nidulans genome annotation: a community effort.</title>
        <authorList>
            <person name="Wortman J.R."/>
            <person name="Gilsenan J.M."/>
            <person name="Joardar V."/>
            <person name="Deegan J."/>
            <person name="Clutterbuck J."/>
            <person name="Andersen M.R."/>
            <person name="Archer D."/>
            <person name="Bencina M."/>
            <person name="Braus G."/>
            <person name="Coutinho P."/>
            <person name="von Dohren H."/>
            <person name="Doonan J."/>
            <person name="Driessen A.J."/>
            <person name="Durek P."/>
            <person name="Espeso E."/>
            <person name="Fekete E."/>
            <person name="Flipphi M."/>
            <person name="Estrada C.G."/>
            <person name="Geysens S."/>
            <person name="Goldman G."/>
            <person name="de Groot P.W."/>
            <person name="Hansen K."/>
            <person name="Harris S.D."/>
            <person name="Heinekamp T."/>
            <person name="Helmstaedt K."/>
            <person name="Henrissat B."/>
            <person name="Hofmann G."/>
            <person name="Homan T."/>
            <person name="Horio T."/>
            <person name="Horiuchi H."/>
            <person name="James S."/>
            <person name="Jones M."/>
            <person name="Karaffa L."/>
            <person name="Karanyi Z."/>
            <person name="Kato M."/>
            <person name="Keller N."/>
            <person name="Kelly D.E."/>
            <person name="Kiel J.A."/>
            <person name="Kim J.M."/>
            <person name="van der Klei I.J."/>
            <person name="Klis F.M."/>
            <person name="Kovalchuk A."/>
            <person name="Krasevec N."/>
            <person name="Kubicek C.P."/>
            <person name="Liu B."/>
            <person name="Maccabe A."/>
            <person name="Meyer V."/>
            <person name="Mirabito P."/>
            <person name="Miskei M."/>
            <person name="Mos M."/>
            <person name="Mullins J."/>
            <person name="Nelson D.R."/>
            <person name="Nielsen J."/>
            <person name="Oakley B.R."/>
            <person name="Osmani S.A."/>
            <person name="Pakula T."/>
            <person name="Paszewski A."/>
            <person name="Paulsen I."/>
            <person name="Pilsyk S."/>
            <person name="Pocsi I."/>
            <person name="Punt P.J."/>
            <person name="Ram A.F."/>
            <person name="Ren Q."/>
            <person name="Robellet X."/>
            <person name="Robson G."/>
            <person name="Seiboth B."/>
            <person name="van Solingen P."/>
            <person name="Specht T."/>
            <person name="Sun J."/>
            <person name="Taheri-Talesh N."/>
            <person name="Takeshita N."/>
            <person name="Ussery D."/>
            <person name="vanKuyk P.A."/>
            <person name="Visser H."/>
            <person name="van de Vondervoort P.J."/>
            <person name="de Vries R.P."/>
            <person name="Walton J."/>
            <person name="Xiang X."/>
            <person name="Xiong Y."/>
            <person name="Zeng A.P."/>
            <person name="Brandt B.W."/>
            <person name="Cornell M.J."/>
            <person name="van den Hondel C.A."/>
            <person name="Visser J."/>
            <person name="Oliver S.G."/>
            <person name="Turner G."/>
        </authorList>
    </citation>
    <scope>GENOME REANNOTATION</scope>
    <source>
        <strain evidence="3">FGSC A4 / ATCC 38163 / CBS 112.46 / NRRL 194 / M139</strain>
    </source>
</reference>
<dbReference type="Gene3D" id="1.20.58.340">
    <property type="entry name" value="Magnesium transport protein CorA, transmembrane region"/>
    <property type="match status" value="1"/>
</dbReference>
<dbReference type="eggNOG" id="ENOG502SS3N">
    <property type="taxonomic scope" value="Eukaryota"/>
</dbReference>
<protein>
    <recommendedName>
        <fullName evidence="4">CorA family metal ion transporter (Eurofung)</fullName>
    </recommendedName>
</protein>
<organism evidence="2 3">
    <name type="scientific">Emericella nidulans (strain FGSC A4 / ATCC 38163 / CBS 112.46 / NRRL 194 / M139)</name>
    <name type="common">Aspergillus nidulans</name>
    <dbReference type="NCBI Taxonomy" id="227321"/>
    <lineage>
        <taxon>Eukaryota</taxon>
        <taxon>Fungi</taxon>
        <taxon>Dikarya</taxon>
        <taxon>Ascomycota</taxon>
        <taxon>Pezizomycotina</taxon>
        <taxon>Eurotiomycetes</taxon>
        <taxon>Eurotiomycetidae</taxon>
        <taxon>Eurotiales</taxon>
        <taxon>Aspergillaceae</taxon>
        <taxon>Aspergillus</taxon>
        <taxon>Aspergillus subgen. Nidulantes</taxon>
    </lineage>
</organism>
<name>C8VD00_EMENI</name>